<keyword evidence="2" id="KW-1133">Transmembrane helix</keyword>
<evidence type="ECO:0000313" key="3">
    <source>
        <dbReference type="EMBL" id="PWN92012.1"/>
    </source>
</evidence>
<dbReference type="InterPro" id="IPR026749">
    <property type="entry name" value="Tmem135"/>
</dbReference>
<feature type="transmembrane region" description="Helical" evidence="2">
    <location>
        <begin position="429"/>
        <end position="450"/>
    </location>
</feature>
<dbReference type="InParanoid" id="A0A316YSB4"/>
<feature type="region of interest" description="Disordered" evidence="1">
    <location>
        <begin position="562"/>
        <end position="603"/>
    </location>
</feature>
<proteinExistence type="predicted"/>
<evidence type="ECO:0000256" key="2">
    <source>
        <dbReference type="SAM" id="Phobius"/>
    </source>
</evidence>
<dbReference type="PANTHER" id="PTHR12459">
    <property type="entry name" value="TRANSMEMBRANE PROTEIN 135-RELATED"/>
    <property type="match status" value="1"/>
</dbReference>
<feature type="transmembrane region" description="Helical" evidence="2">
    <location>
        <begin position="516"/>
        <end position="533"/>
    </location>
</feature>
<dbReference type="OrthoDB" id="291792at2759"/>
<dbReference type="EMBL" id="KZ819635">
    <property type="protein sequence ID" value="PWN92012.1"/>
    <property type="molecule type" value="Genomic_DNA"/>
</dbReference>
<organism evidence="3 4">
    <name type="scientific">Acaromyces ingoldii</name>
    <dbReference type="NCBI Taxonomy" id="215250"/>
    <lineage>
        <taxon>Eukaryota</taxon>
        <taxon>Fungi</taxon>
        <taxon>Dikarya</taxon>
        <taxon>Basidiomycota</taxon>
        <taxon>Ustilaginomycotina</taxon>
        <taxon>Exobasidiomycetes</taxon>
        <taxon>Exobasidiales</taxon>
        <taxon>Cryptobasidiaceae</taxon>
        <taxon>Acaromyces</taxon>
    </lineage>
</organism>
<feature type="transmembrane region" description="Helical" evidence="2">
    <location>
        <begin position="392"/>
        <end position="409"/>
    </location>
</feature>
<name>A0A316YSB4_9BASI</name>
<evidence type="ECO:0000313" key="4">
    <source>
        <dbReference type="Proteomes" id="UP000245768"/>
    </source>
</evidence>
<feature type="compositionally biased region" description="Pro residues" evidence="1">
    <location>
        <begin position="1"/>
        <end position="10"/>
    </location>
</feature>
<keyword evidence="2" id="KW-0472">Membrane</keyword>
<evidence type="ECO:0000256" key="1">
    <source>
        <dbReference type="SAM" id="MobiDB-lite"/>
    </source>
</evidence>
<feature type="compositionally biased region" description="Low complexity" evidence="1">
    <location>
        <begin position="23"/>
        <end position="34"/>
    </location>
</feature>
<gene>
    <name evidence="3" type="ORF">FA10DRAFT_228507</name>
</gene>
<reference evidence="3 4" key="1">
    <citation type="journal article" date="2018" name="Mol. Biol. Evol.">
        <title>Broad Genomic Sampling Reveals a Smut Pathogenic Ancestry of the Fungal Clade Ustilaginomycotina.</title>
        <authorList>
            <person name="Kijpornyongpan T."/>
            <person name="Mondo S.J."/>
            <person name="Barry K."/>
            <person name="Sandor L."/>
            <person name="Lee J."/>
            <person name="Lipzen A."/>
            <person name="Pangilinan J."/>
            <person name="LaButti K."/>
            <person name="Hainaut M."/>
            <person name="Henrissat B."/>
            <person name="Grigoriev I.V."/>
            <person name="Spatafora J.W."/>
            <person name="Aime M.C."/>
        </authorList>
    </citation>
    <scope>NUCLEOTIDE SEQUENCE [LARGE SCALE GENOMIC DNA]</scope>
    <source>
        <strain evidence="3 4">MCA 4198</strain>
    </source>
</reference>
<keyword evidence="4" id="KW-1185">Reference proteome</keyword>
<feature type="transmembrane region" description="Helical" evidence="2">
    <location>
        <begin position="462"/>
        <end position="479"/>
    </location>
</feature>
<feature type="compositionally biased region" description="Polar residues" evidence="1">
    <location>
        <begin position="575"/>
        <end position="588"/>
    </location>
</feature>
<feature type="region of interest" description="Disordered" evidence="1">
    <location>
        <begin position="1"/>
        <end position="37"/>
    </location>
</feature>
<dbReference type="AlphaFoldDB" id="A0A316YSB4"/>
<sequence>MGLAKPPPPVYSSAPSTNPPTPTASYPSTPTAGSGYRGSPFIAAFTAAFEEKDKTKDSKTEEPPKLSVALDNALQDDVLPLASRAAIRSFLAGYIISTLLESLLPGLLRRKTPREALRSIFSQTSTRIGAGFGLFTLLYRSLTYFLNFLRLKSLASLPALAPSSLPNAAFRSRVLARLVRLLRGEGVAPSLAALLASPALVLLPSQTPSRPGAPTFPRKSLALDLFTKGLHNHYHLLRRSGSRATSWVPKWCDSALLYAIGNGQLLWAFLFEPYAFPKGYGDIILARSSAYIPSRPENFPSSIPWPSKRQIADHVALLSTPTRTASAFPSFTSPSLSALHPSPYPTTSYKEINPVLDFSPAHPAHTELLCALLHPTEPSCRKNLLDFWKREWIASARFVGAFLAAFNVLRWKAWLKDPEKQLFGFSLSVAQGATVISGSIGTAWALTCFFQHYLPRTLFPRFRYFLNGFLSSIFIFAVPPSRRSQLGLYVGRMSLDSTYQVLVHKRKLRPIPKGDVMLLAIGISLLANLYEGAPGALGKGLRRILGLFLLGNRQAGSSVSRAGLPLLPPSDQAPAGSTASEVTSSNFLPSAPPKGRRKARFDV</sequence>
<accession>A0A316YSB4</accession>
<dbReference type="Proteomes" id="UP000245768">
    <property type="component" value="Unassembled WGS sequence"/>
</dbReference>
<feature type="compositionally biased region" description="Basic residues" evidence="1">
    <location>
        <begin position="594"/>
        <end position="603"/>
    </location>
</feature>
<evidence type="ECO:0008006" key="5">
    <source>
        <dbReference type="Google" id="ProtNLM"/>
    </source>
</evidence>
<protein>
    <recommendedName>
        <fullName evidence="5">Transmembrane protein 135 N-terminal domain-containing protein</fullName>
    </recommendedName>
</protein>
<keyword evidence="2" id="KW-0812">Transmembrane</keyword>
<dbReference type="RefSeq" id="XP_025379210.1">
    <property type="nucleotide sequence ID" value="XM_025518750.1"/>
</dbReference>
<dbReference type="GeneID" id="37040666"/>
<dbReference type="PANTHER" id="PTHR12459:SF19">
    <property type="entry name" value="TRANSMEMBRANE PROTEIN 135 N-TERMINAL DOMAIN-CONTAINING PROTEIN"/>
    <property type="match status" value="1"/>
</dbReference>